<feature type="region of interest" description="Disordered" evidence="2">
    <location>
        <begin position="1"/>
        <end position="239"/>
    </location>
</feature>
<feature type="compositionally biased region" description="Basic and acidic residues" evidence="2">
    <location>
        <begin position="1180"/>
        <end position="1202"/>
    </location>
</feature>
<feature type="region of interest" description="Disordered" evidence="2">
    <location>
        <begin position="728"/>
        <end position="835"/>
    </location>
</feature>
<feature type="compositionally biased region" description="Basic and acidic residues" evidence="2">
    <location>
        <begin position="136"/>
        <end position="156"/>
    </location>
</feature>
<keyword evidence="1" id="KW-0677">Repeat</keyword>
<reference evidence="5" key="1">
    <citation type="journal article" date="2009" name="Science">
        <title>The B73 maize genome: complexity, diversity, and dynamics.</title>
        <authorList>
            <person name="Schnable P.S."/>
            <person name="Ware D."/>
            <person name="Fulton R.S."/>
            <person name="Stein J.C."/>
            <person name="Wei F."/>
            <person name="Pasternak S."/>
            <person name="Liang C."/>
            <person name="Zhang J."/>
            <person name="Fulton L."/>
            <person name="Graves T.A."/>
            <person name="Minx P."/>
            <person name="Reily A.D."/>
            <person name="Courtney L."/>
            <person name="Kruchowski S.S."/>
            <person name="Tomlinson C."/>
            <person name="Strong C."/>
            <person name="Delehaunty K."/>
            <person name="Fronick C."/>
            <person name="Courtney B."/>
            <person name="Rock S.M."/>
            <person name="Belter E."/>
            <person name="Du F."/>
            <person name="Kim K."/>
            <person name="Abbott R.M."/>
            <person name="Cotton M."/>
            <person name="Levy A."/>
            <person name="Marchetto P."/>
            <person name="Ochoa K."/>
            <person name="Jackson S.M."/>
            <person name="Gillam B."/>
            <person name="Chen W."/>
            <person name="Yan L."/>
            <person name="Higginbotham J."/>
            <person name="Cardenas M."/>
            <person name="Waligorski J."/>
            <person name="Applebaum E."/>
            <person name="Phelps L."/>
            <person name="Falcone J."/>
            <person name="Kanchi K."/>
            <person name="Thane T."/>
            <person name="Scimone A."/>
            <person name="Thane N."/>
            <person name="Henke J."/>
            <person name="Wang T."/>
            <person name="Ruppert J."/>
            <person name="Shah N."/>
            <person name="Rotter K."/>
            <person name="Hodges J."/>
            <person name="Ingenthron E."/>
            <person name="Cordes M."/>
            <person name="Kohlberg S."/>
            <person name="Sgro J."/>
            <person name="Delgado B."/>
            <person name="Mead K."/>
            <person name="Chinwalla A."/>
            <person name="Leonard S."/>
            <person name="Crouse K."/>
            <person name="Collura K."/>
            <person name="Kudrna D."/>
            <person name="Currie J."/>
            <person name="He R."/>
            <person name="Angelova A."/>
            <person name="Rajasekar S."/>
            <person name="Mueller T."/>
            <person name="Lomeli R."/>
            <person name="Scara G."/>
            <person name="Ko A."/>
            <person name="Delaney K."/>
            <person name="Wissotski M."/>
            <person name="Lopez G."/>
            <person name="Campos D."/>
            <person name="Braidotti M."/>
            <person name="Ashley E."/>
            <person name="Golser W."/>
            <person name="Kim H."/>
            <person name="Lee S."/>
            <person name="Lin J."/>
            <person name="Dujmic Z."/>
            <person name="Kim W."/>
            <person name="Talag J."/>
            <person name="Zuccolo A."/>
            <person name="Fan C."/>
            <person name="Sebastian A."/>
            <person name="Kramer M."/>
            <person name="Spiegel L."/>
            <person name="Nascimento L."/>
            <person name="Zutavern T."/>
            <person name="Miller B."/>
            <person name="Ambroise C."/>
            <person name="Muller S."/>
            <person name="Spooner W."/>
            <person name="Narechania A."/>
            <person name="Ren L."/>
            <person name="Wei S."/>
            <person name="Kumari S."/>
            <person name="Faga B."/>
            <person name="Levy M.J."/>
            <person name="McMahan L."/>
            <person name="Van Buren P."/>
            <person name="Vaughn M.W."/>
            <person name="Ying K."/>
            <person name="Yeh C.-T."/>
            <person name="Emrich S.J."/>
            <person name="Jia Y."/>
            <person name="Kalyanaraman A."/>
            <person name="Hsia A.-P."/>
            <person name="Barbazuk W.B."/>
            <person name="Baucom R.S."/>
            <person name="Brutnell T.P."/>
            <person name="Carpita N.C."/>
            <person name="Chaparro C."/>
            <person name="Chia J.-M."/>
            <person name="Deragon J.-M."/>
            <person name="Estill J.C."/>
            <person name="Fu Y."/>
            <person name="Jeddeloh J.A."/>
            <person name="Han Y."/>
            <person name="Lee H."/>
            <person name="Li P."/>
            <person name="Lisch D.R."/>
            <person name="Liu S."/>
            <person name="Liu Z."/>
            <person name="Nagel D.H."/>
            <person name="McCann M.C."/>
            <person name="SanMiguel P."/>
            <person name="Myers A.M."/>
            <person name="Nettleton D."/>
            <person name="Nguyen J."/>
            <person name="Penning B.W."/>
            <person name="Ponnala L."/>
            <person name="Schneider K.L."/>
            <person name="Schwartz D.C."/>
            <person name="Sharma A."/>
            <person name="Soderlund C."/>
            <person name="Springer N.M."/>
            <person name="Sun Q."/>
            <person name="Wang H."/>
            <person name="Waterman M."/>
            <person name="Westerman R."/>
            <person name="Wolfgruber T.K."/>
            <person name="Yang L."/>
            <person name="Yu Y."/>
            <person name="Zhang L."/>
            <person name="Zhou S."/>
            <person name="Zhu Q."/>
            <person name="Bennetzen J.L."/>
            <person name="Dawe R.K."/>
            <person name="Jiang J."/>
            <person name="Jiang N."/>
            <person name="Presting G.G."/>
            <person name="Wessler S.R."/>
            <person name="Aluru S."/>
            <person name="Martienssen R.A."/>
            <person name="Clifton S.W."/>
            <person name="McCombie W.R."/>
            <person name="Wing R.A."/>
            <person name="Wilson R.K."/>
        </authorList>
    </citation>
    <scope>NUCLEOTIDE SEQUENCE [LARGE SCALE GENOMIC DNA]</scope>
    <source>
        <strain evidence="5">cv. B73</strain>
    </source>
</reference>
<dbReference type="Pfam" id="PF23598">
    <property type="entry name" value="LRR_14"/>
    <property type="match status" value="1"/>
</dbReference>
<accession>A0A804NS17</accession>
<evidence type="ECO:0000256" key="1">
    <source>
        <dbReference type="ARBA" id="ARBA00022737"/>
    </source>
</evidence>
<evidence type="ECO:0007829" key="6">
    <source>
        <dbReference type="PeptideAtlas" id="A0A804NS17"/>
    </source>
</evidence>
<dbReference type="InParanoid" id="A0A804NS17"/>
<organism evidence="4 5">
    <name type="scientific">Zea mays</name>
    <name type="common">Maize</name>
    <dbReference type="NCBI Taxonomy" id="4577"/>
    <lineage>
        <taxon>Eukaryota</taxon>
        <taxon>Viridiplantae</taxon>
        <taxon>Streptophyta</taxon>
        <taxon>Embryophyta</taxon>
        <taxon>Tracheophyta</taxon>
        <taxon>Spermatophyta</taxon>
        <taxon>Magnoliopsida</taxon>
        <taxon>Liliopsida</taxon>
        <taxon>Poales</taxon>
        <taxon>Poaceae</taxon>
        <taxon>PACMAD clade</taxon>
        <taxon>Panicoideae</taxon>
        <taxon>Andropogonodae</taxon>
        <taxon>Andropogoneae</taxon>
        <taxon>Tripsacinae</taxon>
        <taxon>Zea</taxon>
    </lineage>
</organism>
<dbReference type="PANTHER" id="PTHR47186:SF54">
    <property type="entry name" value="DISEASE RESISTANCE RPP13-LIKE PROTEIN 4"/>
    <property type="match status" value="1"/>
</dbReference>
<feature type="compositionally biased region" description="Polar residues" evidence="2">
    <location>
        <begin position="111"/>
        <end position="126"/>
    </location>
</feature>
<feature type="region of interest" description="Disordered" evidence="2">
    <location>
        <begin position="1166"/>
        <end position="1234"/>
    </location>
</feature>
<reference evidence="4" key="2">
    <citation type="submission" date="2019-07" db="EMBL/GenBank/DDBJ databases">
        <authorList>
            <person name="Seetharam A."/>
            <person name="Woodhouse M."/>
            <person name="Cannon E."/>
        </authorList>
    </citation>
    <scope>NUCLEOTIDE SEQUENCE [LARGE SCALE GENOMIC DNA]</scope>
    <source>
        <strain evidence="4">cv. B73</strain>
    </source>
</reference>
<feature type="compositionally biased region" description="Basic and acidic residues" evidence="2">
    <location>
        <begin position="216"/>
        <end position="236"/>
    </location>
</feature>
<dbReference type="GeneID" id="103653616"/>
<dbReference type="OrthoDB" id="1934998at2759"/>
<feature type="compositionally biased region" description="Polar residues" evidence="2">
    <location>
        <begin position="775"/>
        <end position="791"/>
    </location>
</feature>
<keyword evidence="5" id="KW-1185">Reference proteome</keyword>
<evidence type="ECO:0000256" key="2">
    <source>
        <dbReference type="SAM" id="MobiDB-lite"/>
    </source>
</evidence>
<feature type="compositionally biased region" description="Basic and acidic residues" evidence="2">
    <location>
        <begin position="1211"/>
        <end position="1234"/>
    </location>
</feature>
<feature type="region of interest" description="Disordered" evidence="2">
    <location>
        <begin position="252"/>
        <end position="381"/>
    </location>
</feature>
<feature type="region of interest" description="Disordered" evidence="2">
    <location>
        <begin position="397"/>
        <end position="491"/>
    </location>
</feature>
<dbReference type="KEGG" id="zma:103653616"/>
<dbReference type="AlphaFoldDB" id="A0A804NS17"/>
<dbReference type="Proteomes" id="UP000007305">
    <property type="component" value="Chromosome 4"/>
</dbReference>
<dbReference type="GO" id="GO:0098542">
    <property type="term" value="P:defense response to other organism"/>
    <property type="evidence" value="ECO:0000318"/>
    <property type="project" value="GO_Central"/>
</dbReference>
<dbReference type="InterPro" id="IPR032675">
    <property type="entry name" value="LRR_dom_sf"/>
</dbReference>
<evidence type="ECO:0000313" key="4">
    <source>
        <dbReference type="EnsemblPlants" id="Zm00001eb181850_P001"/>
    </source>
</evidence>
<feature type="region of interest" description="Disordered" evidence="2">
    <location>
        <begin position="510"/>
        <end position="550"/>
    </location>
</feature>
<dbReference type="Gramene" id="Zm00001eb181850_T001">
    <property type="protein sequence ID" value="Zm00001eb181850_P001"/>
    <property type="gene ID" value="Zm00001eb181850"/>
</dbReference>
<protein>
    <recommendedName>
        <fullName evidence="3">Disease resistance R13L4/SHOC-2-like LRR domain-containing protein</fullName>
    </recommendedName>
</protein>
<dbReference type="RefSeq" id="XP_008678688.1">
    <property type="nucleotide sequence ID" value="XM_008680466.4"/>
</dbReference>
<feature type="compositionally biased region" description="Basic and acidic residues" evidence="2">
    <location>
        <begin position="821"/>
        <end position="830"/>
    </location>
</feature>
<proteinExistence type="evidence at protein level"/>
<feature type="compositionally biased region" description="Basic and acidic residues" evidence="2">
    <location>
        <begin position="421"/>
        <end position="443"/>
    </location>
</feature>
<keyword evidence="6" id="KW-1267">Proteomics identification</keyword>
<dbReference type="Gene3D" id="3.80.10.10">
    <property type="entry name" value="Ribonuclease Inhibitor"/>
    <property type="match status" value="1"/>
</dbReference>
<feature type="compositionally biased region" description="Basic and acidic residues" evidence="2">
    <location>
        <begin position="344"/>
        <end position="361"/>
    </location>
</feature>
<feature type="compositionally biased region" description="Polar residues" evidence="2">
    <location>
        <begin position="43"/>
        <end position="54"/>
    </location>
</feature>
<dbReference type="SUPFAM" id="SSF52047">
    <property type="entry name" value="RNI-like"/>
    <property type="match status" value="1"/>
</dbReference>
<feature type="region of interest" description="Disordered" evidence="2">
    <location>
        <begin position="620"/>
        <end position="641"/>
    </location>
</feature>
<evidence type="ECO:0000259" key="3">
    <source>
        <dbReference type="Pfam" id="PF23598"/>
    </source>
</evidence>
<evidence type="ECO:0000313" key="5">
    <source>
        <dbReference type="Proteomes" id="UP000007305"/>
    </source>
</evidence>
<dbReference type="InterPro" id="IPR055414">
    <property type="entry name" value="LRR_R13L4/SHOC2-like"/>
</dbReference>
<feature type="domain" description="Disease resistance R13L4/SHOC-2-like LRR" evidence="3">
    <location>
        <begin position="887"/>
        <end position="1085"/>
    </location>
</feature>
<dbReference type="EnsemblPlants" id="Zm00001eb181850_T001">
    <property type="protein sequence ID" value="Zm00001eb181850_P001"/>
    <property type="gene ID" value="Zm00001eb181850"/>
</dbReference>
<feature type="compositionally biased region" description="Polar residues" evidence="2">
    <location>
        <begin position="805"/>
        <end position="815"/>
    </location>
</feature>
<sequence length="1234" mass="136657">MASNLISASSLETETAMADPGEGPTAPPPPRLQEIAHDVPDHTVTQFSASQDTETAAGDAATHDSAQPKAESAHCAVGEPEQTTTEADGQPHVATMPQEVAALPSPAETPVQESAAQPTLPPQKQESPVPELASSVHEEEKDASKARGDEGEEKPTAARRPQLKETVNLGAVEQTTTQEVAALPSPAETPAQESAAKATPPPEKQEGGAPELASSVHEEEKDASKASGDEGLEKPASRRWRWLRAVVGLLFLRPKSGETKMPTPPSDKQPVSGLEDTKPTTGEMPPPHKDSGSPVLVPSKPEVGKTEGEMKTAAVDVKKPVSGQEEQKPAAKKKPSRKYSSGAPRREMEDGERSKGGRVEIETQVGKATPQLEGERPMRKKLQKAIRLVQLLMSLYNKHRSQSQEKKPDTASDPGGEEDSEARLESAPEDKKPASAEQEEQKPAAKKKPSRKYSDGAARKLKDDGEMGKGRRDEIQVGKAIPQLEGERPMRKKLQKAIKLVQLLMSLYNKHRSQSQDRKPGTASGPGGEEDSEAKRASAPEEKKPQHRNWPREEVRLEHILEETFTRLLLTEYNKQLSGVSQKCLLTFSIFELASEVKKQIMIYWWVAEFNLRHRSDPARALSGGGETSDSPALQGKGADAADSRDDAESIFIMLSDHGFLVPMKNWCSKVIHGCQVNPLVHWMLKRMARGCRFAELDDKGSPEDLQPNSNILCLTAGNRHVLQQMHMADESQTQAKARKKDESQTQTKKKDHSQAWGKSKVTNEPSMQGKGNDVQDQQQPEAHVGSTSTAAADKTPSQKDEDPTQVTEQLTNKGPQDVKPSSEPEHGDEIPPPSFEGKRVILNLNAHVYPICKSAFSNLAECLVVLQLGRWNNLDDKTYMEVDGLESRDAIGSLKNLRYLSLRGLSRLTELPKGIESLKKLEILDMRGCQNLARVSAGVIKQLKQLTHLDLTECYMLEHIGRGITSLTELQVFKGFVFATGTRGKEACRIQDLRRLKKLQKLTICITTDANVGKREMADLKYLASLRKLTITWSEIPSILEGGTKKAREKRRGLVKTWTSFQLPPDLMKLDIRCYPKEELELECNEKLERLYLRGGDMRRCSTKEPSSIKTLRLRYLRHFEMGWSDIRSKFEKLEYVEIVVNDKNPMEIPDFTLDWDGVWTKDEKEEHNNHQRLQAAPNKKDVGMDKDVQDDGSGNHKEPTKAASTITKVNKDKAATKERAGKQERVASRKGP</sequence>
<reference evidence="4" key="3">
    <citation type="submission" date="2021-05" db="UniProtKB">
        <authorList>
            <consortium name="EnsemblPlants"/>
        </authorList>
    </citation>
    <scope>IDENTIFICATION</scope>
    <source>
        <strain evidence="4">cv. B73</strain>
    </source>
</reference>
<feature type="compositionally biased region" description="Polar residues" evidence="2">
    <location>
        <begin position="1"/>
        <end position="13"/>
    </location>
</feature>
<feature type="compositionally biased region" description="Basic and acidic residues" evidence="2">
    <location>
        <begin position="452"/>
        <end position="476"/>
    </location>
</feature>
<feature type="compositionally biased region" description="Basic and acidic residues" evidence="2">
    <location>
        <begin position="533"/>
        <end position="550"/>
    </location>
</feature>
<dbReference type="PANTHER" id="PTHR47186">
    <property type="entry name" value="LEUCINE-RICH REPEAT-CONTAINING PROTEIN 57"/>
    <property type="match status" value="1"/>
</dbReference>
<name>A0A804NS17_MAIZE</name>
<gene>
    <name evidence="4" type="primary">LOC103653616</name>
</gene>